<protein>
    <submittedName>
        <fullName evidence="1">Uncharacterized protein</fullName>
    </submittedName>
</protein>
<keyword evidence="2" id="KW-1185">Reference proteome</keyword>
<sequence length="112" mass="12823">MSNKNNGVKFRACTTAGLTWKSNSNSDIATHMPLEVVCNITKHRRSFSNGEFVKNLIIYRDDHVCPKHMNMFEEVSLSSRTVARHIEENDKDLISSLKELVHSFQLLSPVLY</sequence>
<accession>A0A0C2JCT1</accession>
<gene>
    <name evidence="1" type="ORF">RF11_07542</name>
</gene>
<organism evidence="1 2">
    <name type="scientific">Thelohanellus kitauei</name>
    <name type="common">Myxosporean</name>
    <dbReference type="NCBI Taxonomy" id="669202"/>
    <lineage>
        <taxon>Eukaryota</taxon>
        <taxon>Metazoa</taxon>
        <taxon>Cnidaria</taxon>
        <taxon>Myxozoa</taxon>
        <taxon>Myxosporea</taxon>
        <taxon>Bivalvulida</taxon>
        <taxon>Platysporina</taxon>
        <taxon>Myxobolidae</taxon>
        <taxon>Thelohanellus</taxon>
    </lineage>
</organism>
<reference evidence="1 2" key="1">
    <citation type="journal article" date="2014" name="Genome Biol. Evol.">
        <title>The genome of the myxosporean Thelohanellus kitauei shows adaptations to nutrient acquisition within its fish host.</title>
        <authorList>
            <person name="Yang Y."/>
            <person name="Xiong J."/>
            <person name="Zhou Z."/>
            <person name="Huo F."/>
            <person name="Miao W."/>
            <person name="Ran C."/>
            <person name="Liu Y."/>
            <person name="Zhang J."/>
            <person name="Feng J."/>
            <person name="Wang M."/>
            <person name="Wang M."/>
            <person name="Wang L."/>
            <person name="Yao B."/>
        </authorList>
    </citation>
    <scope>NUCLEOTIDE SEQUENCE [LARGE SCALE GENOMIC DNA]</scope>
    <source>
        <strain evidence="1">Wuqing</strain>
    </source>
</reference>
<dbReference type="EMBL" id="JWZT01003344">
    <property type="protein sequence ID" value="KII67003.1"/>
    <property type="molecule type" value="Genomic_DNA"/>
</dbReference>
<evidence type="ECO:0000313" key="1">
    <source>
        <dbReference type="EMBL" id="KII67003.1"/>
    </source>
</evidence>
<dbReference type="AlphaFoldDB" id="A0A0C2JCT1"/>
<dbReference type="Proteomes" id="UP000031668">
    <property type="component" value="Unassembled WGS sequence"/>
</dbReference>
<comment type="caution">
    <text evidence="1">The sequence shown here is derived from an EMBL/GenBank/DDBJ whole genome shotgun (WGS) entry which is preliminary data.</text>
</comment>
<proteinExistence type="predicted"/>
<name>A0A0C2JCT1_THEKT</name>
<evidence type="ECO:0000313" key="2">
    <source>
        <dbReference type="Proteomes" id="UP000031668"/>
    </source>
</evidence>